<dbReference type="EMBL" id="JAGQFT020000001">
    <property type="protein sequence ID" value="MBS7455560.1"/>
    <property type="molecule type" value="Genomic_DNA"/>
</dbReference>
<name>A0A8J8AX13_9GAMM</name>
<keyword evidence="1" id="KW-0560">Oxidoreductase</keyword>
<accession>A0A8J8AX13</accession>
<dbReference type="GO" id="GO:0016491">
    <property type="term" value="F:oxidoreductase activity"/>
    <property type="evidence" value="ECO:0007669"/>
    <property type="project" value="UniProtKB-KW"/>
</dbReference>
<sequence>MQTRTLGRNGPAVSALGLGCMGMSAFYGGRGEDAASIAVIHRALERGVSLLDTADMYGPHTNEVLVGKAIADRRDRVFLATKFGIRMDPSDPSVRGIDGRPEYVVAACEASLRRLGVAHIDLYYQHRVDPNVPIEDTVGAMARLVEAGKVRHIGLSEAAPETIRRAHAVHALTAVQTEYSLWSRDPEDNGVLATVRELGIGFVPYSPLGRGFLTGAIRTPDDFEPDDYRRNSPRFQGANFGRNLALVEQVRELAQARGCTPGQLALAWVLAQGQDLVPIPGTKRIAYLEENLAALELALTPEELSRIDAVFPPQAASGNRYPDATMGSVHR</sequence>
<dbReference type="AlphaFoldDB" id="A0A8J8AX13"/>
<dbReference type="GO" id="GO:0005737">
    <property type="term" value="C:cytoplasm"/>
    <property type="evidence" value="ECO:0007669"/>
    <property type="project" value="TreeGrafter"/>
</dbReference>
<dbReference type="EMBL" id="JAGQFT010000004">
    <property type="protein sequence ID" value="MBR0561189.1"/>
    <property type="molecule type" value="Genomic_DNA"/>
</dbReference>
<feature type="domain" description="NADP-dependent oxidoreductase" evidence="2">
    <location>
        <begin position="17"/>
        <end position="310"/>
    </location>
</feature>
<dbReference type="Pfam" id="PF00248">
    <property type="entry name" value="Aldo_ket_red"/>
    <property type="match status" value="1"/>
</dbReference>
<dbReference type="InterPro" id="IPR036812">
    <property type="entry name" value="NAD(P)_OxRdtase_dom_sf"/>
</dbReference>
<dbReference type="PANTHER" id="PTHR43625">
    <property type="entry name" value="AFLATOXIN B1 ALDEHYDE REDUCTASE"/>
    <property type="match status" value="1"/>
</dbReference>
<evidence type="ECO:0000259" key="2">
    <source>
        <dbReference type="Pfam" id="PF00248"/>
    </source>
</evidence>
<evidence type="ECO:0000256" key="1">
    <source>
        <dbReference type="ARBA" id="ARBA00023002"/>
    </source>
</evidence>
<gene>
    <name evidence="4" type="ORF">KB893_000220</name>
    <name evidence="3" type="ORF">KB893_01445</name>
</gene>
<evidence type="ECO:0000313" key="4">
    <source>
        <dbReference type="EMBL" id="MBS7455560.1"/>
    </source>
</evidence>
<dbReference type="PROSITE" id="PS51257">
    <property type="entry name" value="PROKAR_LIPOPROTEIN"/>
    <property type="match status" value="1"/>
</dbReference>
<dbReference type="Proteomes" id="UP000675747">
    <property type="component" value="Unassembled WGS sequence"/>
</dbReference>
<dbReference type="CDD" id="cd19076">
    <property type="entry name" value="AKR_AKR13A_13D"/>
    <property type="match status" value="1"/>
</dbReference>
<dbReference type="Gene3D" id="3.20.20.100">
    <property type="entry name" value="NADP-dependent oxidoreductase domain"/>
    <property type="match status" value="1"/>
</dbReference>
<evidence type="ECO:0000313" key="5">
    <source>
        <dbReference type="Proteomes" id="UP000675747"/>
    </source>
</evidence>
<dbReference type="PANTHER" id="PTHR43625:SF40">
    <property type="entry name" value="ALDO-KETO REDUCTASE YAKC [NADP(+)]"/>
    <property type="match status" value="1"/>
</dbReference>
<keyword evidence="5" id="KW-1185">Reference proteome</keyword>
<comment type="caution">
    <text evidence="3">The sequence shown here is derived from an EMBL/GenBank/DDBJ whole genome shotgun (WGS) entry which is preliminary data.</text>
</comment>
<dbReference type="InterPro" id="IPR050791">
    <property type="entry name" value="Aldo-Keto_reductase"/>
</dbReference>
<proteinExistence type="predicted"/>
<reference evidence="3" key="2">
    <citation type="submission" date="2021-04" db="EMBL/GenBank/DDBJ databases">
        <authorList>
            <person name="Karlyshev A.V."/>
        </authorList>
    </citation>
    <scope>NUCLEOTIDE SEQUENCE</scope>
    <source>
        <strain evidence="3">LMG 29479</strain>
    </source>
</reference>
<dbReference type="RefSeq" id="WP_211925154.1">
    <property type="nucleotide sequence ID" value="NZ_JAGQFT020000001.1"/>
</dbReference>
<protein>
    <submittedName>
        <fullName evidence="3">Aldo/keto reductase</fullName>
    </submittedName>
</protein>
<evidence type="ECO:0000313" key="3">
    <source>
        <dbReference type="EMBL" id="MBR0561189.1"/>
    </source>
</evidence>
<dbReference type="SUPFAM" id="SSF51430">
    <property type="entry name" value="NAD(P)-linked oxidoreductase"/>
    <property type="match status" value="1"/>
</dbReference>
<dbReference type="InterPro" id="IPR023210">
    <property type="entry name" value="NADP_OxRdtase_dom"/>
</dbReference>
<reference evidence="4 5" key="1">
    <citation type="journal article" date="2021" name="Microbiol. Resour. Announc.">
        <title>Draft Genome Sequence of Coralloluteibacterium stylophorae LMG 29479T.</title>
        <authorList>
            <person name="Karlyshev A.V."/>
            <person name="Kudryashova E.B."/>
            <person name="Ariskina E.V."/>
            <person name="Conroy A.P."/>
            <person name="Abidueva E.Y."/>
        </authorList>
    </citation>
    <scope>NUCLEOTIDE SEQUENCE [LARGE SCALE GENOMIC DNA]</scope>
    <source>
        <strain evidence="4 5">LMG 29479</strain>
    </source>
</reference>
<organism evidence="3">
    <name type="scientific">Coralloluteibacterium stylophorae</name>
    <dbReference type="NCBI Taxonomy" id="1776034"/>
    <lineage>
        <taxon>Bacteria</taxon>
        <taxon>Pseudomonadati</taxon>
        <taxon>Pseudomonadota</taxon>
        <taxon>Gammaproteobacteria</taxon>
        <taxon>Lysobacterales</taxon>
        <taxon>Lysobacteraceae</taxon>
        <taxon>Coralloluteibacterium</taxon>
    </lineage>
</organism>